<comment type="caution">
    <text evidence="1">The sequence shown here is derived from an EMBL/GenBank/DDBJ whole genome shotgun (WGS) entry which is preliminary data.</text>
</comment>
<name>A0A5D4XP44_9GAMM</name>
<proteinExistence type="predicted"/>
<dbReference type="AlphaFoldDB" id="A0A5D4XP44"/>
<dbReference type="EMBL" id="VTFT01000001">
    <property type="protein sequence ID" value="TYT25715.1"/>
    <property type="molecule type" value="Genomic_DNA"/>
</dbReference>
<protein>
    <submittedName>
        <fullName evidence="1">Uncharacterized protein</fullName>
    </submittedName>
</protein>
<gene>
    <name evidence="1" type="ORF">FZO89_05285</name>
</gene>
<dbReference type="Proteomes" id="UP000324973">
    <property type="component" value="Unassembled WGS sequence"/>
</dbReference>
<dbReference type="RefSeq" id="WP_149102265.1">
    <property type="nucleotide sequence ID" value="NZ_VTFT01000001.1"/>
</dbReference>
<evidence type="ECO:0000313" key="1">
    <source>
        <dbReference type="EMBL" id="TYT25715.1"/>
    </source>
</evidence>
<accession>A0A5D4XP44</accession>
<evidence type="ECO:0000313" key="2">
    <source>
        <dbReference type="Proteomes" id="UP000324973"/>
    </source>
</evidence>
<keyword evidence="2" id="KW-1185">Reference proteome</keyword>
<reference evidence="1 2" key="1">
    <citation type="submission" date="2019-08" db="EMBL/GenBank/DDBJ databases">
        <title>Luteimonas viscosus sp. nov., isolated from soil of a sunflower field.</title>
        <authorList>
            <person name="Jianli Z."/>
            <person name="Ying Z."/>
        </authorList>
    </citation>
    <scope>NUCLEOTIDE SEQUENCE [LARGE SCALE GENOMIC DNA]</scope>
    <source>
        <strain evidence="1 2">XBU10</strain>
    </source>
</reference>
<sequence length="186" mass="20390">MPDVSRTSVPRDWQEAFAALPPESPPADGWQALAAKLDARERNRWPLWMATAAVLALAVAVPWRLQGPGPEVDTPDPATAYMPAVVASADPLERLYAESAQLESLLAIARDERVSSATAALLADRFEDQLAAIDAALMQPGLSRETQLTLWQRRVESLRDFTGFESNRRWLAAHGTRYDAALVAVD</sequence>
<dbReference type="OrthoDB" id="5966600at2"/>
<organism evidence="1 2">
    <name type="scientific">Luteimonas viscosa</name>
    <dbReference type="NCBI Taxonomy" id="1132694"/>
    <lineage>
        <taxon>Bacteria</taxon>
        <taxon>Pseudomonadati</taxon>
        <taxon>Pseudomonadota</taxon>
        <taxon>Gammaproteobacteria</taxon>
        <taxon>Lysobacterales</taxon>
        <taxon>Lysobacteraceae</taxon>
        <taxon>Luteimonas</taxon>
    </lineage>
</organism>